<dbReference type="GO" id="GO:0016740">
    <property type="term" value="F:transferase activity"/>
    <property type="evidence" value="ECO:0007669"/>
    <property type="project" value="UniProtKB-KW"/>
</dbReference>
<gene>
    <name evidence="2" type="ORF">SAMN05660772_01977</name>
</gene>
<dbReference type="Proteomes" id="UP000192408">
    <property type="component" value="Unassembled WGS sequence"/>
</dbReference>
<organism evidence="2 3">
    <name type="scientific">Pasteurella testudinis DSM 23072</name>
    <dbReference type="NCBI Taxonomy" id="1122938"/>
    <lineage>
        <taxon>Bacteria</taxon>
        <taxon>Pseudomonadati</taxon>
        <taxon>Pseudomonadota</taxon>
        <taxon>Gammaproteobacteria</taxon>
        <taxon>Pasteurellales</taxon>
        <taxon>Pasteurellaceae</taxon>
        <taxon>Pasteurella</taxon>
    </lineage>
</organism>
<dbReference type="CDD" id="cd00291">
    <property type="entry name" value="SirA_YedF_YeeD"/>
    <property type="match status" value="1"/>
</dbReference>
<evidence type="ECO:0000259" key="1">
    <source>
        <dbReference type="PROSITE" id="PS01148"/>
    </source>
</evidence>
<dbReference type="InterPro" id="IPR036868">
    <property type="entry name" value="TusA-like_sf"/>
</dbReference>
<dbReference type="EMBL" id="FWWV01000008">
    <property type="protein sequence ID" value="SMB82022.1"/>
    <property type="molecule type" value="Genomic_DNA"/>
</dbReference>
<sequence length="74" mass="8282">MQYQLDTTAYRCPLPLLMVKKVLPDLQSGDELRVLLNTDSTIEDFKPLCETAHCDLAIAEDAPVQPVLIIRKLG</sequence>
<dbReference type="InterPro" id="IPR001455">
    <property type="entry name" value="TusA-like"/>
</dbReference>
<dbReference type="Gene3D" id="3.30.110.40">
    <property type="entry name" value="TusA-like domain"/>
    <property type="match status" value="1"/>
</dbReference>
<evidence type="ECO:0000313" key="3">
    <source>
        <dbReference type="Proteomes" id="UP000192408"/>
    </source>
</evidence>
<evidence type="ECO:0000313" key="2">
    <source>
        <dbReference type="EMBL" id="SMB82022.1"/>
    </source>
</evidence>
<accession>A0A1W1ULR3</accession>
<name>A0A1W1ULR3_9PAST</name>
<dbReference type="SUPFAM" id="SSF64307">
    <property type="entry name" value="SirA-like"/>
    <property type="match status" value="1"/>
</dbReference>
<protein>
    <submittedName>
        <fullName evidence="2">TusA-related sulfurtransferase</fullName>
    </submittedName>
</protein>
<keyword evidence="3" id="KW-1185">Reference proteome</keyword>
<dbReference type="STRING" id="1122938.SAMN05660772_01977"/>
<dbReference type="AlphaFoldDB" id="A0A1W1ULR3"/>
<dbReference type="Pfam" id="PF01206">
    <property type="entry name" value="TusA"/>
    <property type="match status" value="1"/>
</dbReference>
<keyword evidence="2" id="KW-0808">Transferase</keyword>
<dbReference type="RefSeq" id="WP_084256413.1">
    <property type="nucleotide sequence ID" value="NZ_FWWV01000008.1"/>
</dbReference>
<proteinExistence type="predicted"/>
<dbReference type="PROSITE" id="PS01148">
    <property type="entry name" value="UPF0033"/>
    <property type="match status" value="1"/>
</dbReference>
<reference evidence="3" key="1">
    <citation type="submission" date="2017-04" db="EMBL/GenBank/DDBJ databases">
        <authorList>
            <person name="Varghese N."/>
            <person name="Submissions S."/>
        </authorList>
    </citation>
    <scope>NUCLEOTIDE SEQUENCE [LARGE SCALE GENOMIC DNA]</scope>
    <source>
        <strain evidence="3">DSM 23072</strain>
    </source>
</reference>
<feature type="domain" description="UPF0033" evidence="1">
    <location>
        <begin position="5"/>
        <end position="29"/>
    </location>
</feature>